<dbReference type="Proteomes" id="UP000324222">
    <property type="component" value="Unassembled WGS sequence"/>
</dbReference>
<organism evidence="1 2">
    <name type="scientific">Portunus trituberculatus</name>
    <name type="common">Swimming crab</name>
    <name type="synonym">Neptunus trituberculatus</name>
    <dbReference type="NCBI Taxonomy" id="210409"/>
    <lineage>
        <taxon>Eukaryota</taxon>
        <taxon>Metazoa</taxon>
        <taxon>Ecdysozoa</taxon>
        <taxon>Arthropoda</taxon>
        <taxon>Crustacea</taxon>
        <taxon>Multicrustacea</taxon>
        <taxon>Malacostraca</taxon>
        <taxon>Eumalacostraca</taxon>
        <taxon>Eucarida</taxon>
        <taxon>Decapoda</taxon>
        <taxon>Pleocyemata</taxon>
        <taxon>Brachyura</taxon>
        <taxon>Eubrachyura</taxon>
        <taxon>Portunoidea</taxon>
        <taxon>Portunidae</taxon>
        <taxon>Portuninae</taxon>
        <taxon>Portunus</taxon>
    </lineage>
</organism>
<name>A0A5B7H3S3_PORTR</name>
<keyword evidence="2" id="KW-1185">Reference proteome</keyword>
<evidence type="ECO:0000313" key="2">
    <source>
        <dbReference type="Proteomes" id="UP000324222"/>
    </source>
</evidence>
<evidence type="ECO:0000313" key="1">
    <source>
        <dbReference type="EMBL" id="MPC63484.1"/>
    </source>
</evidence>
<comment type="caution">
    <text evidence="1">The sequence shown here is derived from an EMBL/GenBank/DDBJ whole genome shotgun (WGS) entry which is preliminary data.</text>
</comment>
<protein>
    <submittedName>
        <fullName evidence="1">Uncharacterized protein</fullName>
    </submittedName>
</protein>
<reference evidence="1 2" key="1">
    <citation type="submission" date="2019-05" db="EMBL/GenBank/DDBJ databases">
        <title>Another draft genome of Portunus trituberculatus and its Hox gene families provides insights of decapod evolution.</title>
        <authorList>
            <person name="Jeong J.-H."/>
            <person name="Song I."/>
            <person name="Kim S."/>
            <person name="Choi T."/>
            <person name="Kim D."/>
            <person name="Ryu S."/>
            <person name="Kim W."/>
        </authorList>
    </citation>
    <scope>NUCLEOTIDE SEQUENCE [LARGE SCALE GENOMIC DNA]</scope>
    <source>
        <tissue evidence="1">Muscle</tissue>
    </source>
</reference>
<proteinExistence type="predicted"/>
<sequence>MECTSRCSSDLGVATGCMALSDALPFSAAALEFMVCTVQAWTHGTVRAAPYRREGGMGVQAVIWLRCVTSETIHQHLSYHIFFTSQHRQPYQQVEHSTVSPVGSGNCSHHVNVVRAYQHVT</sequence>
<dbReference type="EMBL" id="VSRR010020870">
    <property type="protein sequence ID" value="MPC63484.1"/>
    <property type="molecule type" value="Genomic_DNA"/>
</dbReference>
<dbReference type="AlphaFoldDB" id="A0A5B7H3S3"/>
<gene>
    <name evidence="1" type="ORF">E2C01_057582</name>
</gene>
<accession>A0A5B7H3S3</accession>